<keyword evidence="8 10" id="KW-0472">Membrane</keyword>
<comment type="caution">
    <text evidence="13">The sequence shown here is derived from an EMBL/GenBank/DDBJ whole genome shotgun (WGS) entry which is preliminary data.</text>
</comment>
<evidence type="ECO:0000256" key="7">
    <source>
        <dbReference type="ARBA" id="ARBA00022989"/>
    </source>
</evidence>
<dbReference type="EMBL" id="VOHM01000011">
    <property type="protein sequence ID" value="TWT25564.1"/>
    <property type="molecule type" value="Genomic_DNA"/>
</dbReference>
<keyword evidence="2" id="KW-1003">Cell membrane</keyword>
<dbReference type="GO" id="GO:0034040">
    <property type="term" value="F:ATPase-coupled lipid transmembrane transporter activity"/>
    <property type="evidence" value="ECO:0007669"/>
    <property type="project" value="TreeGrafter"/>
</dbReference>
<dbReference type="Pfam" id="PF00005">
    <property type="entry name" value="ABC_tran"/>
    <property type="match status" value="1"/>
</dbReference>
<feature type="transmembrane region" description="Helical" evidence="10">
    <location>
        <begin position="147"/>
        <end position="175"/>
    </location>
</feature>
<name>A0A5C5UHB8_9CORY</name>
<reference evidence="13 14" key="1">
    <citation type="submission" date="2019-08" db="EMBL/GenBank/DDBJ databases">
        <authorList>
            <person name="Lei W."/>
        </authorList>
    </citation>
    <scope>NUCLEOTIDE SEQUENCE [LARGE SCALE GENOMIC DNA]</scope>
    <source>
        <strain evidence="13 14">CCUG 58627</strain>
    </source>
</reference>
<feature type="domain" description="ABC transporter" evidence="11">
    <location>
        <begin position="341"/>
        <end position="571"/>
    </location>
</feature>
<dbReference type="PROSITE" id="PS00211">
    <property type="entry name" value="ABC_TRANSPORTER_1"/>
    <property type="match status" value="1"/>
</dbReference>
<dbReference type="InterPro" id="IPR017871">
    <property type="entry name" value="ABC_transporter-like_CS"/>
</dbReference>
<evidence type="ECO:0000256" key="10">
    <source>
        <dbReference type="SAM" id="Phobius"/>
    </source>
</evidence>
<evidence type="ECO:0000313" key="14">
    <source>
        <dbReference type="Proteomes" id="UP000320791"/>
    </source>
</evidence>
<evidence type="ECO:0000256" key="8">
    <source>
        <dbReference type="ARBA" id="ARBA00023136"/>
    </source>
</evidence>
<comment type="subcellular location">
    <subcellularLocation>
        <location evidence="1">Cell inner membrane</location>
        <topology evidence="1">Multi-pass membrane protein</topology>
    </subcellularLocation>
</comment>
<dbReference type="InterPro" id="IPR036640">
    <property type="entry name" value="ABC1_TM_sf"/>
</dbReference>
<dbReference type="InterPro" id="IPR039421">
    <property type="entry name" value="Type_1_exporter"/>
</dbReference>
<dbReference type="GO" id="GO:0140359">
    <property type="term" value="F:ABC-type transporter activity"/>
    <property type="evidence" value="ECO:0007669"/>
    <property type="project" value="InterPro"/>
</dbReference>
<organism evidence="13 14">
    <name type="scientific">Corynebacterium canis</name>
    <dbReference type="NCBI Taxonomy" id="679663"/>
    <lineage>
        <taxon>Bacteria</taxon>
        <taxon>Bacillati</taxon>
        <taxon>Actinomycetota</taxon>
        <taxon>Actinomycetes</taxon>
        <taxon>Mycobacteriales</taxon>
        <taxon>Corynebacteriaceae</taxon>
        <taxon>Corynebacterium</taxon>
    </lineage>
</organism>
<protein>
    <submittedName>
        <fullName evidence="13">ABC transporter ATP-binding protein</fullName>
    </submittedName>
</protein>
<sequence length="581" mass="61096">MIRALFRLLESLGDAGKTARGNVVALFITAALGAVCEGLAFIALIPLFTRVRAGEDVGQLMILLLCLLGGFIVFHTASGQIGRRASTGILASLIRIFEGRLRTLPVGYFGPTTTGRFIELAGSGISFSGAVASTVIRPVVGAIVTPLVLVCGLLYFMPLVAVVCICGLPVLYWAYRAVARAGNVSSKEFEAASATTSTRLTEFVRAQAAIRAAEVRESGDGSIADEVMDDALRAQHQAFGNATVTQGTAIGRMTTLAQAVMVAGVIAAAVTDVQSAQFLALAVVLTRIIDPIIGAGTLQGGFGQAASTLEQLEELAAVPALAEPEDGSVADIARGADGSTIALQHVDFGYGEKQILHDISFTAEPSTVTAIVGPSGCGKTTVLKLLARFVDPWDGEVTLNGVPYPRCGSGEVRKHIGAVFQDTYLPGAKLADALRIADPQASEAECRTALHQAMLGDELRLEQNIGEGGSALSGGERQRVCIARALLADRPVILFDEPTASLDSYAERGVMNLIADLRAGGKTIIMVANKLSTVVEADQIVVLDGDGRIADCGRHDELMVRCQSYCRGVEKEQQTSNWRLV</sequence>
<dbReference type="GO" id="GO:0005524">
    <property type="term" value="F:ATP binding"/>
    <property type="evidence" value="ECO:0007669"/>
    <property type="project" value="UniProtKB-KW"/>
</dbReference>
<keyword evidence="2" id="KW-0997">Cell inner membrane</keyword>
<dbReference type="AlphaFoldDB" id="A0A5C5UHB8"/>
<dbReference type="SUPFAM" id="SSF52540">
    <property type="entry name" value="P-loop containing nucleoside triphosphate hydrolases"/>
    <property type="match status" value="1"/>
</dbReference>
<keyword evidence="5 13" id="KW-0067">ATP-binding</keyword>
<keyword evidence="4" id="KW-0547">Nucleotide-binding</keyword>
<dbReference type="Gene3D" id="3.40.50.300">
    <property type="entry name" value="P-loop containing nucleotide triphosphate hydrolases"/>
    <property type="match status" value="1"/>
</dbReference>
<dbReference type="InterPro" id="IPR003593">
    <property type="entry name" value="AAA+_ATPase"/>
</dbReference>
<evidence type="ECO:0000256" key="5">
    <source>
        <dbReference type="ARBA" id="ARBA00022840"/>
    </source>
</evidence>
<keyword evidence="14" id="KW-1185">Reference proteome</keyword>
<dbReference type="OrthoDB" id="9806127at2"/>
<evidence type="ECO:0000313" key="13">
    <source>
        <dbReference type="EMBL" id="TWT25564.1"/>
    </source>
</evidence>
<evidence type="ECO:0000256" key="9">
    <source>
        <dbReference type="ARBA" id="ARBA00023455"/>
    </source>
</evidence>
<feature type="domain" description="ABC transmembrane type-1" evidence="12">
    <location>
        <begin position="24"/>
        <end position="304"/>
    </location>
</feature>
<dbReference type="InterPro" id="IPR003439">
    <property type="entry name" value="ABC_transporter-like_ATP-bd"/>
</dbReference>
<feature type="transmembrane region" description="Helical" evidence="10">
    <location>
        <begin position="57"/>
        <end position="74"/>
    </location>
</feature>
<dbReference type="PANTHER" id="PTHR24221:SF654">
    <property type="entry name" value="ATP-BINDING CASSETTE SUB-FAMILY B MEMBER 6"/>
    <property type="match status" value="1"/>
</dbReference>
<dbReference type="InterPro" id="IPR027417">
    <property type="entry name" value="P-loop_NTPase"/>
</dbReference>
<gene>
    <name evidence="13" type="ORF">FRX94_06240</name>
</gene>
<dbReference type="Proteomes" id="UP000320791">
    <property type="component" value="Unassembled WGS sequence"/>
</dbReference>
<evidence type="ECO:0000259" key="12">
    <source>
        <dbReference type="PROSITE" id="PS50929"/>
    </source>
</evidence>
<accession>A0A5C5UHB8</accession>
<dbReference type="PROSITE" id="PS50893">
    <property type="entry name" value="ABC_TRANSPORTER_2"/>
    <property type="match status" value="1"/>
</dbReference>
<keyword evidence="3 10" id="KW-0812">Transmembrane</keyword>
<feature type="transmembrane region" description="Helical" evidence="10">
    <location>
        <begin position="21"/>
        <end position="45"/>
    </location>
</feature>
<dbReference type="GO" id="GO:0005886">
    <property type="term" value="C:plasma membrane"/>
    <property type="evidence" value="ECO:0007669"/>
    <property type="project" value="UniProtKB-SubCell"/>
</dbReference>
<comment type="similarity">
    <text evidence="9">Belongs to the ABC transporter superfamily. Siderophore-Fe(3+) uptake transporter (SIUT) (TC 3.A.1.21) family.</text>
</comment>
<dbReference type="Gene3D" id="1.20.1560.10">
    <property type="entry name" value="ABC transporter type 1, transmembrane domain"/>
    <property type="match status" value="1"/>
</dbReference>
<dbReference type="SUPFAM" id="SSF90123">
    <property type="entry name" value="ABC transporter transmembrane region"/>
    <property type="match status" value="1"/>
</dbReference>
<dbReference type="PANTHER" id="PTHR24221">
    <property type="entry name" value="ATP-BINDING CASSETTE SUB-FAMILY B"/>
    <property type="match status" value="1"/>
</dbReference>
<dbReference type="SMART" id="SM00382">
    <property type="entry name" value="AAA"/>
    <property type="match status" value="1"/>
</dbReference>
<evidence type="ECO:0000256" key="1">
    <source>
        <dbReference type="ARBA" id="ARBA00004429"/>
    </source>
</evidence>
<dbReference type="InterPro" id="IPR011527">
    <property type="entry name" value="ABC1_TM_dom"/>
</dbReference>
<keyword evidence="7 10" id="KW-1133">Transmembrane helix</keyword>
<dbReference type="PROSITE" id="PS50929">
    <property type="entry name" value="ABC_TM1F"/>
    <property type="match status" value="1"/>
</dbReference>
<proteinExistence type="inferred from homology"/>
<evidence type="ECO:0000256" key="6">
    <source>
        <dbReference type="ARBA" id="ARBA00022967"/>
    </source>
</evidence>
<evidence type="ECO:0000256" key="4">
    <source>
        <dbReference type="ARBA" id="ARBA00022741"/>
    </source>
</evidence>
<evidence type="ECO:0000256" key="2">
    <source>
        <dbReference type="ARBA" id="ARBA00022519"/>
    </source>
</evidence>
<dbReference type="GO" id="GO:0016887">
    <property type="term" value="F:ATP hydrolysis activity"/>
    <property type="evidence" value="ECO:0007669"/>
    <property type="project" value="InterPro"/>
</dbReference>
<evidence type="ECO:0000259" key="11">
    <source>
        <dbReference type="PROSITE" id="PS50893"/>
    </source>
</evidence>
<dbReference type="RefSeq" id="WP_146324275.1">
    <property type="nucleotide sequence ID" value="NZ_BAABLR010000072.1"/>
</dbReference>
<evidence type="ECO:0000256" key="3">
    <source>
        <dbReference type="ARBA" id="ARBA00022692"/>
    </source>
</evidence>
<keyword evidence="6" id="KW-1278">Translocase</keyword>